<dbReference type="PANTHER" id="PTHR43840:SF15">
    <property type="entry name" value="MITOCHONDRIAL METAL TRANSPORTER 1-RELATED"/>
    <property type="match status" value="1"/>
</dbReference>
<evidence type="ECO:0000256" key="4">
    <source>
        <dbReference type="ARBA" id="ARBA00022989"/>
    </source>
</evidence>
<dbReference type="AlphaFoldDB" id="A0A0M0K4U2"/>
<dbReference type="Pfam" id="PF01545">
    <property type="entry name" value="Cation_efflux"/>
    <property type="match status" value="1"/>
</dbReference>
<dbReference type="InterPro" id="IPR027469">
    <property type="entry name" value="Cation_efflux_TMD_sf"/>
</dbReference>
<keyword evidence="4" id="KW-1133">Transmembrane helix</keyword>
<protein>
    <submittedName>
        <fullName evidence="7">Cation diffusion facilitator family transporter</fullName>
    </submittedName>
</protein>
<reference evidence="8" key="1">
    <citation type="journal article" date="2015" name="PLoS Genet.">
        <title>Genome Sequence and Transcriptome Analyses of Chrysochromulina tobin: Metabolic Tools for Enhanced Algal Fitness in the Prominent Order Prymnesiales (Haptophyceae).</title>
        <authorList>
            <person name="Hovde B.T."/>
            <person name="Deodato C.R."/>
            <person name="Hunsperger H.M."/>
            <person name="Ryken S.A."/>
            <person name="Yost W."/>
            <person name="Jha R.K."/>
            <person name="Patterson J."/>
            <person name="Monnat R.J. Jr."/>
            <person name="Barlow S.B."/>
            <person name="Starkenburg S.R."/>
            <person name="Cattolico R.A."/>
        </authorList>
    </citation>
    <scope>NUCLEOTIDE SEQUENCE</scope>
    <source>
        <strain evidence="8">CCMP291</strain>
    </source>
</reference>
<keyword evidence="2" id="KW-0813">Transport</keyword>
<organism evidence="7 8">
    <name type="scientific">Chrysochromulina tobinii</name>
    <dbReference type="NCBI Taxonomy" id="1460289"/>
    <lineage>
        <taxon>Eukaryota</taxon>
        <taxon>Haptista</taxon>
        <taxon>Haptophyta</taxon>
        <taxon>Prymnesiophyceae</taxon>
        <taxon>Prymnesiales</taxon>
        <taxon>Chrysochromulinaceae</taxon>
        <taxon>Chrysochromulina</taxon>
    </lineage>
</organism>
<dbReference type="GO" id="GO:0008324">
    <property type="term" value="F:monoatomic cation transmembrane transporter activity"/>
    <property type="evidence" value="ECO:0007669"/>
    <property type="project" value="InterPro"/>
</dbReference>
<evidence type="ECO:0000256" key="5">
    <source>
        <dbReference type="ARBA" id="ARBA00023136"/>
    </source>
</evidence>
<keyword evidence="3" id="KW-0812">Transmembrane</keyword>
<evidence type="ECO:0000256" key="1">
    <source>
        <dbReference type="ARBA" id="ARBA00004141"/>
    </source>
</evidence>
<feature type="domain" description="Cation efflux protein transmembrane" evidence="6">
    <location>
        <begin position="2"/>
        <end position="169"/>
    </location>
</feature>
<dbReference type="InterPro" id="IPR058533">
    <property type="entry name" value="Cation_efflux_TM"/>
</dbReference>
<dbReference type="InterPro" id="IPR050291">
    <property type="entry name" value="CDF_Transporter"/>
</dbReference>
<dbReference type="SUPFAM" id="SSF161111">
    <property type="entry name" value="Cation efflux protein transmembrane domain-like"/>
    <property type="match status" value="1"/>
</dbReference>
<dbReference type="Proteomes" id="UP000037460">
    <property type="component" value="Unassembled WGS sequence"/>
</dbReference>
<comment type="caution">
    <text evidence="7">The sequence shown here is derived from an EMBL/GenBank/DDBJ whole genome shotgun (WGS) entry which is preliminary data.</text>
</comment>
<keyword evidence="5" id="KW-0472">Membrane</keyword>
<evidence type="ECO:0000313" key="7">
    <source>
        <dbReference type="EMBL" id="KOO33617.1"/>
    </source>
</evidence>
<comment type="subcellular location">
    <subcellularLocation>
        <location evidence="1">Membrane</location>
        <topology evidence="1">Multi-pass membrane protein</topology>
    </subcellularLocation>
</comment>
<evidence type="ECO:0000313" key="8">
    <source>
        <dbReference type="Proteomes" id="UP000037460"/>
    </source>
</evidence>
<dbReference type="Gene3D" id="1.20.1510.10">
    <property type="entry name" value="Cation efflux protein transmembrane domain"/>
    <property type="match status" value="1"/>
</dbReference>
<dbReference type="EMBL" id="JWZX01001471">
    <property type="protein sequence ID" value="KOO33617.1"/>
    <property type="molecule type" value="Genomic_DNA"/>
</dbReference>
<evidence type="ECO:0000256" key="3">
    <source>
        <dbReference type="ARBA" id="ARBA00022692"/>
    </source>
</evidence>
<accession>A0A0M0K4U2</accession>
<sequence>MLSALKFIVGTASGSVSLVADAYHSGSDLAVDAVTMVAVNAPPAWERAATLSIAALLASAGATMAWQSCLSMWRRQLPSPESAMGIPPLVVAAFCILTKELLFRITRAVGQRTRQPVLFAAAKHHRSDAMSSLAAAVGAGGVLVGLPIADTIAAGVVGCMMFSMGVQVALGNHDGEHGGSEHVQEPDVKAPKVPMAVARP</sequence>
<evidence type="ECO:0000256" key="2">
    <source>
        <dbReference type="ARBA" id="ARBA00022448"/>
    </source>
</evidence>
<dbReference type="GO" id="GO:0016020">
    <property type="term" value="C:membrane"/>
    <property type="evidence" value="ECO:0007669"/>
    <property type="project" value="UniProtKB-SubCell"/>
</dbReference>
<gene>
    <name evidence="7" type="ORF">Ctob_012927</name>
</gene>
<dbReference type="PANTHER" id="PTHR43840">
    <property type="entry name" value="MITOCHONDRIAL METAL TRANSPORTER 1-RELATED"/>
    <property type="match status" value="1"/>
</dbReference>
<keyword evidence="8" id="KW-1185">Reference proteome</keyword>
<name>A0A0M0K4U2_9EUKA</name>
<dbReference type="OrthoDB" id="435980at2759"/>
<evidence type="ECO:0000259" key="6">
    <source>
        <dbReference type="Pfam" id="PF01545"/>
    </source>
</evidence>
<proteinExistence type="predicted"/>